<evidence type="ECO:0000256" key="5">
    <source>
        <dbReference type="SAM" id="Phobius"/>
    </source>
</evidence>
<comment type="caution">
    <text evidence="6">The sequence shown here is derived from an EMBL/GenBank/DDBJ whole genome shotgun (WGS) entry which is preliminary data.</text>
</comment>
<sequence>MQPTVPPTSAKLLWTGRILSALPILFLLFDGAVKVMQLPFVLEGTAKVGYPLGTVVSLGVTLLACTVLYAIPRTTVLGAILLTGYLGGAVATHVRIGDPMFSHALFPTYFGTLIWGGLFLREPRLRALLPFVKSIH</sequence>
<keyword evidence="2 5" id="KW-0812">Transmembrane</keyword>
<evidence type="ECO:0000256" key="2">
    <source>
        <dbReference type="ARBA" id="ARBA00022692"/>
    </source>
</evidence>
<keyword evidence="4 5" id="KW-0472">Membrane</keyword>
<feature type="transmembrane region" description="Helical" evidence="5">
    <location>
        <begin position="76"/>
        <end position="94"/>
    </location>
</feature>
<dbReference type="Proteomes" id="UP001165089">
    <property type="component" value="Unassembled WGS sequence"/>
</dbReference>
<dbReference type="Pfam" id="PF13564">
    <property type="entry name" value="DoxX_2"/>
    <property type="match status" value="1"/>
</dbReference>
<accession>A0ABQ5Q637</accession>
<comment type="subcellular location">
    <subcellularLocation>
        <location evidence="1">Membrane</location>
        <topology evidence="1">Multi-pass membrane protein</topology>
    </subcellularLocation>
</comment>
<feature type="transmembrane region" description="Helical" evidence="5">
    <location>
        <begin position="100"/>
        <end position="120"/>
    </location>
</feature>
<reference evidence="6 7" key="1">
    <citation type="journal article" date="2023" name="Antonie Van Leeuwenhoek">
        <title>Mesoterricola silvestris gen. nov., sp. nov., Mesoterricola sediminis sp. nov., Geothrix oryzae sp. nov., Geothrix edaphica sp. nov., Geothrix rubra sp. nov., and Geothrix limicola sp. nov., six novel members of Acidobacteriota isolated from soils.</title>
        <authorList>
            <person name="Itoh H."/>
            <person name="Sugisawa Y."/>
            <person name="Mise K."/>
            <person name="Xu Z."/>
            <person name="Kuniyasu M."/>
            <person name="Ushijima N."/>
            <person name="Kawano K."/>
            <person name="Kobayashi E."/>
            <person name="Shiratori Y."/>
            <person name="Masuda Y."/>
            <person name="Senoo K."/>
        </authorList>
    </citation>
    <scope>NUCLEOTIDE SEQUENCE [LARGE SCALE GENOMIC DNA]</scope>
    <source>
        <strain evidence="6 7">Red803</strain>
    </source>
</reference>
<evidence type="ECO:0000256" key="1">
    <source>
        <dbReference type="ARBA" id="ARBA00004141"/>
    </source>
</evidence>
<feature type="transmembrane region" description="Helical" evidence="5">
    <location>
        <begin position="12"/>
        <end position="29"/>
    </location>
</feature>
<evidence type="ECO:0000256" key="3">
    <source>
        <dbReference type="ARBA" id="ARBA00022989"/>
    </source>
</evidence>
<gene>
    <name evidence="6" type="ORF">GETHPA_17000</name>
</gene>
<name>A0ABQ5Q637_9BACT</name>
<feature type="transmembrane region" description="Helical" evidence="5">
    <location>
        <begin position="49"/>
        <end position="69"/>
    </location>
</feature>
<evidence type="ECO:0000256" key="4">
    <source>
        <dbReference type="ARBA" id="ARBA00023136"/>
    </source>
</evidence>
<evidence type="ECO:0000313" key="6">
    <source>
        <dbReference type="EMBL" id="GLH70167.1"/>
    </source>
</evidence>
<evidence type="ECO:0000313" key="7">
    <source>
        <dbReference type="Proteomes" id="UP001165089"/>
    </source>
</evidence>
<protein>
    <submittedName>
        <fullName evidence="6">Membrane protein</fullName>
    </submittedName>
</protein>
<dbReference type="EMBL" id="BSDD01000003">
    <property type="protein sequence ID" value="GLH70167.1"/>
    <property type="molecule type" value="Genomic_DNA"/>
</dbReference>
<dbReference type="InterPro" id="IPR032808">
    <property type="entry name" value="DoxX"/>
</dbReference>
<keyword evidence="7" id="KW-1185">Reference proteome</keyword>
<organism evidence="6 7">
    <name type="scientific">Geothrix rubra</name>
    <dbReference type="NCBI Taxonomy" id="2927977"/>
    <lineage>
        <taxon>Bacteria</taxon>
        <taxon>Pseudomonadati</taxon>
        <taxon>Acidobacteriota</taxon>
        <taxon>Holophagae</taxon>
        <taxon>Holophagales</taxon>
        <taxon>Holophagaceae</taxon>
        <taxon>Geothrix</taxon>
    </lineage>
</organism>
<proteinExistence type="predicted"/>
<keyword evidence="3 5" id="KW-1133">Transmembrane helix</keyword>
<dbReference type="RefSeq" id="WP_285724627.1">
    <property type="nucleotide sequence ID" value="NZ_BSDD01000003.1"/>
</dbReference>